<evidence type="ECO:0000256" key="7">
    <source>
        <dbReference type="ARBA" id="ARBA00023014"/>
    </source>
</evidence>
<dbReference type="Gene3D" id="3.30.200.20">
    <property type="entry name" value="Phosphorylase Kinase, domain 1"/>
    <property type="match status" value="1"/>
</dbReference>
<dbReference type="SFLD" id="SFLDG01061">
    <property type="entry name" value="methylthiotransferase"/>
    <property type="match status" value="1"/>
</dbReference>
<evidence type="ECO:0000256" key="1">
    <source>
        <dbReference type="ARBA" id="ARBA00001966"/>
    </source>
</evidence>
<dbReference type="Gene3D" id="1.10.510.10">
    <property type="entry name" value="Transferase(Phosphotransferase) domain 1"/>
    <property type="match status" value="1"/>
</dbReference>
<dbReference type="RefSeq" id="XP_005706945.1">
    <property type="nucleotide sequence ID" value="XM_005706888.1"/>
</dbReference>
<keyword evidence="16" id="KW-0378">Hydrolase</keyword>
<dbReference type="GO" id="GO:0004672">
    <property type="term" value="F:protein kinase activity"/>
    <property type="evidence" value="ECO:0007669"/>
    <property type="project" value="InterPro"/>
</dbReference>
<keyword evidence="6" id="KW-0408">Iron</keyword>
<dbReference type="KEGG" id="gsl:Gasu_23290"/>
<keyword evidence="8" id="KW-0413">Isomerase</keyword>
<dbReference type="GeneID" id="17089155"/>
<dbReference type="InterPro" id="IPR020612">
    <property type="entry name" value="Methylthiotransferase_CS"/>
</dbReference>
<dbReference type="NCBIfam" id="TIGR00089">
    <property type="entry name" value="MiaB/RimO family radical SAM methylthiotransferase"/>
    <property type="match status" value="1"/>
</dbReference>
<dbReference type="PROSITE" id="PS50011">
    <property type="entry name" value="PROTEIN_KINASE_DOM"/>
    <property type="match status" value="1"/>
</dbReference>
<dbReference type="FunFam" id="3.40.50.12160:FF:000003">
    <property type="entry name" value="CDK5 regulatory subunit-associated protein 1"/>
    <property type="match status" value="1"/>
</dbReference>
<dbReference type="SUPFAM" id="SSF102114">
    <property type="entry name" value="Radical SAM enzymes"/>
    <property type="match status" value="1"/>
</dbReference>
<keyword evidence="3" id="KW-0004">4Fe-4S</keyword>
<dbReference type="Proteomes" id="UP000030680">
    <property type="component" value="Unassembled WGS sequence"/>
</dbReference>
<evidence type="ECO:0000256" key="6">
    <source>
        <dbReference type="ARBA" id="ARBA00023004"/>
    </source>
</evidence>
<feature type="compositionally biased region" description="Polar residues" evidence="9">
    <location>
        <begin position="333"/>
        <end position="357"/>
    </location>
</feature>
<dbReference type="InterPro" id="IPR013848">
    <property type="entry name" value="Methylthiotransferase_N"/>
</dbReference>
<dbReference type="GO" id="GO:0035596">
    <property type="term" value="F:methylthiotransferase activity"/>
    <property type="evidence" value="ECO:0007669"/>
    <property type="project" value="InterPro"/>
</dbReference>
<evidence type="ECO:0000256" key="8">
    <source>
        <dbReference type="PROSITE-ProRule" id="PRU00278"/>
    </source>
</evidence>
<evidence type="ECO:0000259" key="15">
    <source>
        <dbReference type="PROSITE" id="PS51918"/>
    </source>
</evidence>
<dbReference type="Gene3D" id="3.80.30.20">
    <property type="entry name" value="tm_1862 like domain"/>
    <property type="match status" value="1"/>
</dbReference>
<dbReference type="Pfam" id="PF01938">
    <property type="entry name" value="TRAM"/>
    <property type="match status" value="1"/>
</dbReference>
<dbReference type="AlphaFoldDB" id="M2X237"/>
<dbReference type="InterPro" id="IPR006638">
    <property type="entry name" value="Elp3/MiaA/NifB-like_rSAM"/>
</dbReference>
<dbReference type="PANTHER" id="PTHR43020">
    <property type="entry name" value="CDK5 REGULATORY SUBUNIT-ASSOCIATED PROTEIN 1"/>
    <property type="match status" value="1"/>
</dbReference>
<dbReference type="SUPFAM" id="SSF54534">
    <property type="entry name" value="FKBP-like"/>
    <property type="match status" value="1"/>
</dbReference>
<dbReference type="GO" id="GO:0046872">
    <property type="term" value="F:metal ion binding"/>
    <property type="evidence" value="ECO:0007669"/>
    <property type="project" value="UniProtKB-KW"/>
</dbReference>
<dbReference type="Gene3D" id="3.10.50.40">
    <property type="match status" value="1"/>
</dbReference>
<evidence type="ECO:0000256" key="2">
    <source>
        <dbReference type="ARBA" id="ARBA00009815"/>
    </source>
</evidence>
<evidence type="ECO:0000256" key="9">
    <source>
        <dbReference type="SAM" id="MobiDB-lite"/>
    </source>
</evidence>
<feature type="domain" description="PpiC" evidence="11">
    <location>
        <begin position="544"/>
        <end position="643"/>
    </location>
</feature>
<dbReference type="InterPro" id="IPR038135">
    <property type="entry name" value="Methylthiotransferase_N_sf"/>
</dbReference>
<feature type="domain" description="Radical SAM core" evidence="15">
    <location>
        <begin position="803"/>
        <end position="1021"/>
    </location>
</feature>
<evidence type="ECO:0000259" key="13">
    <source>
        <dbReference type="PROSITE" id="PS50926"/>
    </source>
</evidence>
<protein>
    <submittedName>
        <fullName evidence="16">Bifunctional enzyme involved in thiolation and methylation of tRNA</fullName>
        <ecNumber evidence="16">3.6.1.27</ecNumber>
    </submittedName>
</protein>
<dbReference type="SFLD" id="SFLDF00273">
    <property type="entry name" value="(dimethylallyl)adenosine_tRNA"/>
    <property type="match status" value="1"/>
</dbReference>
<sequence length="1085" mass="123843">MSHWKDKKSVSLQLVPGFQTVRLLSEGTYSSVLLLKKIDTGQLYVLKLVPEFLSIDSNQENHVEFEKKVLATCNPHPFLVESFSEWSPKIGSSLVLEYLSGGNLFALLKQQRRLLMEKEILFYAAEISLALGRLHQFGYVCRDLKLETILLDARGHIHLTNFGVSGRLRGLKAVLPSNPETYRRLIFIAGNNSDDQTRGNIKDLIFYVAPETLNGKGHTSSSDWWALGILLYCTCLGRTPYEYLIVENEFWGNCEATLRHAILNFQVDMKDFPSCYSKELVDFICRLLNPNHLERLGSGTDDAEELWRHPFLSRAMKEPFLLKQVKPPFTLEPSDSSVHRSSVLQRSSNTSNPSQRLSLPEMFSRLSSSPRVSLVEEDAIRGQKRASKEIKRILSEDGLKHKSMLSSLSGFGKALKQTFHTNKSRSNSIVSRTRSNSSLVPSPNVSLDRKEPIVFDAIHSSSPFHRETKDERGHFIFPPGIGFLIQTTWKNYLYSFRNAYIGRRCTKAFCSKQNVALLKSIKVAMGVLTQPENQKVPLQGAKRKLAVRVRQIVVETEQMADYCLNEIKKGASMVELARLISKDPYSRDKGGDLGWISSLNEENQSILSAVKDSRVLEQFFVQPPLTVHKLHTAAGWLVYRVEDIQYNLEASFWREKTVKTSEVSTVARTYYIETLGCQMNKADSERMESELRGLGLHYDPVNADVYLINTCSIREHAEQKLYSHLGSFIKRKRSNPRMTIIVAGCVAQQEGENLIRRMPEVDLVVGPQYANRLGDLLVSVWNGYQLVATEPTHIMEDLFQPHRESSVTAWVNIIYGCNENCTYCVVPFVRGREQSRSKEAIKEEIRHLASLGYKEVVLLGQNIDAYGRDWRPRDNFTNLLYYIHDVEGIERIRFTTSHPRYFTERLIKACAELEKVCENFHIPFQSGNNQVLRNMARGYTAERYLQIVEKIRKYIPDASITADAIVGFPGEPLEEQFAVFTAAYSPRPNTTAAKREDQIEHSIKLDRLQRINRRNELDAYSRSQRYLGRIEEVLVESEKFPGQVTGRTRTNKVVYFQGDIKSQKGKLVQVRITEARAFCLLGKTI</sequence>
<keyword evidence="7" id="KW-0411">Iron-sulfur</keyword>
<keyword evidence="5" id="KW-0479">Metal-binding</keyword>
<keyword evidence="17" id="KW-1185">Reference proteome</keyword>
<dbReference type="InterPro" id="IPR023404">
    <property type="entry name" value="rSAM_horseshoe"/>
</dbReference>
<feature type="domain" description="MTTase N-terminal" evidence="14">
    <location>
        <begin position="668"/>
        <end position="782"/>
    </location>
</feature>
<dbReference type="InterPro" id="IPR005839">
    <property type="entry name" value="Methylthiotransferase"/>
</dbReference>
<dbReference type="PROSITE" id="PS01278">
    <property type="entry name" value="MTTASE_RADICAL"/>
    <property type="match status" value="1"/>
</dbReference>
<evidence type="ECO:0000259" key="14">
    <source>
        <dbReference type="PROSITE" id="PS51449"/>
    </source>
</evidence>
<evidence type="ECO:0000256" key="3">
    <source>
        <dbReference type="ARBA" id="ARBA00022485"/>
    </source>
</evidence>
<dbReference type="GO" id="GO:0050380">
    <property type="term" value="F:undecaprenyl-diphosphatase activity"/>
    <property type="evidence" value="ECO:0007669"/>
    <property type="project" value="UniProtKB-EC"/>
</dbReference>
<feature type="region of interest" description="Disordered" evidence="9">
    <location>
        <begin position="332"/>
        <end position="358"/>
    </location>
</feature>
<keyword evidence="8" id="KW-0697">Rotamase</keyword>
<gene>
    <name evidence="16" type="ORF">Gasu_23290</name>
</gene>
<dbReference type="Pfam" id="PF00069">
    <property type="entry name" value="Pkinase"/>
    <property type="match status" value="1"/>
</dbReference>
<dbReference type="STRING" id="130081.M2X237"/>
<reference evidence="17" key="1">
    <citation type="journal article" date="2013" name="Science">
        <title>Gene transfer from bacteria and archaea facilitated evolution of an extremophilic eukaryote.</title>
        <authorList>
            <person name="Schonknecht G."/>
            <person name="Chen W.H."/>
            <person name="Ternes C.M."/>
            <person name="Barbier G.G."/>
            <person name="Shrestha R.P."/>
            <person name="Stanke M."/>
            <person name="Brautigam A."/>
            <person name="Baker B.J."/>
            <person name="Banfield J.F."/>
            <person name="Garavito R.M."/>
            <person name="Carr K."/>
            <person name="Wilkerson C."/>
            <person name="Rensing S.A."/>
            <person name="Gagneul D."/>
            <person name="Dickenson N.E."/>
            <person name="Oesterhelt C."/>
            <person name="Lercher M.J."/>
            <person name="Weber A.P."/>
        </authorList>
    </citation>
    <scope>NUCLEOTIDE SEQUENCE [LARGE SCALE GENOMIC DNA]</scope>
    <source>
        <strain evidence="17">074W</strain>
    </source>
</reference>
<dbReference type="PROSITE" id="PS51918">
    <property type="entry name" value="RADICAL_SAM"/>
    <property type="match status" value="1"/>
</dbReference>
<dbReference type="InterPro" id="IPR011009">
    <property type="entry name" value="Kinase-like_dom_sf"/>
</dbReference>
<dbReference type="GO" id="GO:0035600">
    <property type="term" value="P:tRNA methylthiolation"/>
    <property type="evidence" value="ECO:0007669"/>
    <property type="project" value="TreeGrafter"/>
</dbReference>
<dbReference type="EMBL" id="KB454500">
    <property type="protein sequence ID" value="EME30425.1"/>
    <property type="molecule type" value="Genomic_DNA"/>
</dbReference>
<evidence type="ECO:0000259" key="10">
    <source>
        <dbReference type="PROSITE" id="PS50011"/>
    </source>
</evidence>
<dbReference type="InterPro" id="IPR007197">
    <property type="entry name" value="rSAM"/>
</dbReference>
<dbReference type="Gramene" id="EME30425">
    <property type="protein sequence ID" value="EME30425"/>
    <property type="gene ID" value="Gasu_23290"/>
</dbReference>
<organism evidence="16 17">
    <name type="scientific">Galdieria sulphuraria</name>
    <name type="common">Red alga</name>
    <dbReference type="NCBI Taxonomy" id="130081"/>
    <lineage>
        <taxon>Eukaryota</taxon>
        <taxon>Rhodophyta</taxon>
        <taxon>Bangiophyceae</taxon>
        <taxon>Galdieriales</taxon>
        <taxon>Galdieriaceae</taxon>
        <taxon>Galdieria</taxon>
    </lineage>
</organism>
<dbReference type="InterPro" id="IPR002792">
    <property type="entry name" value="TRAM_dom"/>
</dbReference>
<evidence type="ECO:0000256" key="5">
    <source>
        <dbReference type="ARBA" id="ARBA00022723"/>
    </source>
</evidence>
<dbReference type="SFLD" id="SFLDS00029">
    <property type="entry name" value="Radical_SAM"/>
    <property type="match status" value="1"/>
</dbReference>
<dbReference type="InterPro" id="IPR046357">
    <property type="entry name" value="PPIase_dom_sf"/>
</dbReference>
<dbReference type="GO" id="GO:0003755">
    <property type="term" value="F:peptidyl-prolyl cis-trans isomerase activity"/>
    <property type="evidence" value="ECO:0007669"/>
    <property type="project" value="UniProtKB-KW"/>
</dbReference>
<dbReference type="PANTHER" id="PTHR43020:SF2">
    <property type="entry name" value="MITOCHONDRIAL TRNA METHYLTHIOTRANSFERASE CDK5RAP1"/>
    <property type="match status" value="1"/>
</dbReference>
<accession>M2X237</accession>
<dbReference type="PROSITE" id="PS50926">
    <property type="entry name" value="TRAM"/>
    <property type="match status" value="1"/>
</dbReference>
<dbReference type="Pfam" id="PF04055">
    <property type="entry name" value="Radical_SAM"/>
    <property type="match status" value="1"/>
</dbReference>
<feature type="domain" description="Protein kinase" evidence="10">
    <location>
        <begin position="18"/>
        <end position="312"/>
    </location>
</feature>
<dbReference type="InterPro" id="IPR000297">
    <property type="entry name" value="PPIase_PpiC"/>
</dbReference>
<dbReference type="InterPro" id="IPR058240">
    <property type="entry name" value="rSAM_sf"/>
</dbReference>
<dbReference type="Pfam" id="PF00919">
    <property type="entry name" value="UPF0004"/>
    <property type="match status" value="1"/>
</dbReference>
<evidence type="ECO:0000313" key="17">
    <source>
        <dbReference type="Proteomes" id="UP000030680"/>
    </source>
</evidence>
<dbReference type="PROSITE" id="PS50206">
    <property type="entry name" value="RHODANESE_3"/>
    <property type="match status" value="1"/>
</dbReference>
<dbReference type="FunFam" id="3.80.30.20:FF:000001">
    <property type="entry name" value="tRNA-2-methylthio-N(6)-dimethylallyladenosine synthase 2"/>
    <property type="match status" value="1"/>
</dbReference>
<dbReference type="eggNOG" id="KOG0603">
    <property type="taxonomic scope" value="Eukaryota"/>
</dbReference>
<dbReference type="CDD" id="cd01335">
    <property type="entry name" value="Radical_SAM"/>
    <property type="match status" value="1"/>
</dbReference>
<dbReference type="SFLD" id="SFLDG01082">
    <property type="entry name" value="B12-binding_domain_containing"/>
    <property type="match status" value="1"/>
</dbReference>
<dbReference type="GO" id="GO:0051539">
    <property type="term" value="F:4 iron, 4 sulfur cluster binding"/>
    <property type="evidence" value="ECO:0007669"/>
    <property type="project" value="UniProtKB-KW"/>
</dbReference>
<dbReference type="Gene3D" id="3.40.50.12160">
    <property type="entry name" value="Methylthiotransferase, N-terminal domain"/>
    <property type="match status" value="1"/>
</dbReference>
<feature type="domain" description="Rhodanese" evidence="12">
    <location>
        <begin position="846"/>
        <end position="875"/>
    </location>
</feature>
<dbReference type="InterPro" id="IPR001763">
    <property type="entry name" value="Rhodanese-like_dom"/>
</dbReference>
<dbReference type="SUPFAM" id="SSF56112">
    <property type="entry name" value="Protein kinase-like (PK-like)"/>
    <property type="match status" value="1"/>
</dbReference>
<evidence type="ECO:0000313" key="16">
    <source>
        <dbReference type="EMBL" id="EME30425.1"/>
    </source>
</evidence>
<dbReference type="EC" id="3.6.1.27" evidence="16"/>
<name>M2X237_GALSU</name>
<dbReference type="OrthoDB" id="2470at2759"/>
<proteinExistence type="inferred from homology"/>
<comment type="similarity">
    <text evidence="2">Belongs to the methylthiotransferase family. MiaB subfamily.</text>
</comment>
<dbReference type="HAMAP" id="MF_01864">
    <property type="entry name" value="tRNA_metthiotr_MiaB"/>
    <property type="match status" value="1"/>
</dbReference>
<evidence type="ECO:0000259" key="12">
    <source>
        <dbReference type="PROSITE" id="PS50206"/>
    </source>
</evidence>
<evidence type="ECO:0000256" key="4">
    <source>
        <dbReference type="ARBA" id="ARBA00022691"/>
    </source>
</evidence>
<comment type="cofactor">
    <cofactor evidence="1">
        <name>[4Fe-4S] cluster</name>
        <dbReference type="ChEBI" id="CHEBI:49883"/>
    </cofactor>
</comment>
<dbReference type="InterPro" id="IPR006463">
    <property type="entry name" value="MiaB_methiolase"/>
</dbReference>
<dbReference type="GO" id="GO:0005524">
    <property type="term" value="F:ATP binding"/>
    <property type="evidence" value="ECO:0007669"/>
    <property type="project" value="InterPro"/>
</dbReference>
<dbReference type="SMART" id="SM00729">
    <property type="entry name" value="Elp3"/>
    <property type="match status" value="1"/>
</dbReference>
<dbReference type="PROSITE" id="PS51449">
    <property type="entry name" value="MTTASE_N"/>
    <property type="match status" value="1"/>
</dbReference>
<dbReference type="eggNOG" id="KOG2492">
    <property type="taxonomic scope" value="Eukaryota"/>
</dbReference>
<dbReference type="NCBIfam" id="TIGR01574">
    <property type="entry name" value="miaB-methiolase"/>
    <property type="match status" value="1"/>
</dbReference>
<dbReference type="InterPro" id="IPR000719">
    <property type="entry name" value="Prot_kinase_dom"/>
</dbReference>
<feature type="domain" description="TRAM" evidence="13">
    <location>
        <begin position="1024"/>
        <end position="1085"/>
    </location>
</feature>
<evidence type="ECO:0000259" key="11">
    <source>
        <dbReference type="PROSITE" id="PS50198"/>
    </source>
</evidence>
<keyword evidence="4" id="KW-0949">S-adenosyl-L-methionine</keyword>
<dbReference type="PROSITE" id="PS50198">
    <property type="entry name" value="PPIC_PPIASE_2"/>
    <property type="match status" value="1"/>
</dbReference>
<dbReference type="Pfam" id="PF13616">
    <property type="entry name" value="Rotamase_3"/>
    <property type="match status" value="1"/>
</dbReference>